<accession>A0A2P5X948</accession>
<feature type="compositionally biased region" description="Acidic residues" evidence="1">
    <location>
        <begin position="85"/>
        <end position="112"/>
    </location>
</feature>
<dbReference type="AlphaFoldDB" id="A0A2P5X948"/>
<feature type="region of interest" description="Disordered" evidence="1">
    <location>
        <begin position="75"/>
        <end position="120"/>
    </location>
</feature>
<evidence type="ECO:0000256" key="1">
    <source>
        <dbReference type="SAM" id="MobiDB-lite"/>
    </source>
</evidence>
<proteinExistence type="predicted"/>
<name>A0A2P5X948_GOSBA</name>
<evidence type="ECO:0000313" key="3">
    <source>
        <dbReference type="Proteomes" id="UP000239757"/>
    </source>
</evidence>
<dbReference type="Proteomes" id="UP000239757">
    <property type="component" value="Unassembled WGS sequence"/>
</dbReference>
<organism evidence="2 3">
    <name type="scientific">Gossypium barbadense</name>
    <name type="common">Sea Island cotton</name>
    <name type="synonym">Hibiscus barbadensis</name>
    <dbReference type="NCBI Taxonomy" id="3634"/>
    <lineage>
        <taxon>Eukaryota</taxon>
        <taxon>Viridiplantae</taxon>
        <taxon>Streptophyta</taxon>
        <taxon>Embryophyta</taxon>
        <taxon>Tracheophyta</taxon>
        <taxon>Spermatophyta</taxon>
        <taxon>Magnoliopsida</taxon>
        <taxon>eudicotyledons</taxon>
        <taxon>Gunneridae</taxon>
        <taxon>Pentapetalae</taxon>
        <taxon>rosids</taxon>
        <taxon>malvids</taxon>
        <taxon>Malvales</taxon>
        <taxon>Malvaceae</taxon>
        <taxon>Malvoideae</taxon>
        <taxon>Gossypium</taxon>
    </lineage>
</organism>
<gene>
    <name evidence="2" type="ORF">GOBAR_AA20811</name>
</gene>
<evidence type="ECO:0000313" key="2">
    <source>
        <dbReference type="EMBL" id="PPR99855.1"/>
    </source>
</evidence>
<dbReference type="EMBL" id="KZ665417">
    <property type="protein sequence ID" value="PPR99855.1"/>
    <property type="molecule type" value="Genomic_DNA"/>
</dbReference>
<sequence>MELVDDEDLETMIALCCGNRTGVEPNEDLTIYGEELGAQKLCMVAPISYVDSESTIRGINIDLNVAPNIDVIGDDGYESSYPCDQEVDSDSDPDVDEVPDDIDDEDVNDDENINTSSVGN</sequence>
<dbReference type="OrthoDB" id="10418893at2759"/>
<protein>
    <submittedName>
        <fullName evidence="2">Uncharacterized protein</fullName>
    </submittedName>
</protein>
<reference evidence="2 3" key="1">
    <citation type="submission" date="2015-01" db="EMBL/GenBank/DDBJ databases">
        <title>Genome of allotetraploid Gossypium barbadense reveals genomic plasticity and fiber elongation in cotton evolution.</title>
        <authorList>
            <person name="Chen X."/>
            <person name="Liu X."/>
            <person name="Zhao B."/>
            <person name="Zheng H."/>
            <person name="Hu Y."/>
            <person name="Lu G."/>
            <person name="Yang C."/>
            <person name="Chen J."/>
            <person name="Shan C."/>
            <person name="Zhang L."/>
            <person name="Zhou Y."/>
            <person name="Wang L."/>
            <person name="Guo W."/>
            <person name="Bai Y."/>
            <person name="Ruan J."/>
            <person name="Shangguan X."/>
            <person name="Mao Y."/>
            <person name="Jiang J."/>
            <person name="Zhu Y."/>
            <person name="Lei J."/>
            <person name="Kang H."/>
            <person name="Chen S."/>
            <person name="He X."/>
            <person name="Wang R."/>
            <person name="Wang Y."/>
            <person name="Chen J."/>
            <person name="Wang L."/>
            <person name="Yu S."/>
            <person name="Wang B."/>
            <person name="Wei J."/>
            <person name="Song S."/>
            <person name="Lu X."/>
            <person name="Gao Z."/>
            <person name="Gu W."/>
            <person name="Deng X."/>
            <person name="Ma D."/>
            <person name="Wang S."/>
            <person name="Liang W."/>
            <person name="Fang L."/>
            <person name="Cai C."/>
            <person name="Zhu X."/>
            <person name="Zhou B."/>
            <person name="Zhang Y."/>
            <person name="Chen Z."/>
            <person name="Xu S."/>
            <person name="Zhu R."/>
            <person name="Wang S."/>
            <person name="Zhang T."/>
            <person name="Zhao G."/>
        </authorList>
    </citation>
    <scope>NUCLEOTIDE SEQUENCE [LARGE SCALE GENOMIC DNA]</scope>
    <source>
        <strain evidence="3">cv. Xinhai21</strain>
        <tissue evidence="2">Leaf</tissue>
    </source>
</reference>